<dbReference type="Proteomes" id="UP000799779">
    <property type="component" value="Unassembled WGS sequence"/>
</dbReference>
<feature type="binding site" evidence="7">
    <location>
        <position position="205"/>
    </location>
    <ligand>
        <name>Zn(2+)</name>
        <dbReference type="ChEBI" id="CHEBI:29105"/>
        <label>2</label>
    </ligand>
</feature>
<keyword evidence="10" id="KW-1185">Reference proteome</keyword>
<evidence type="ECO:0000259" key="8">
    <source>
        <dbReference type="SMART" id="SM00249"/>
    </source>
</evidence>
<dbReference type="SUPFAM" id="SSF57903">
    <property type="entry name" value="FYVE/PHD zinc finger"/>
    <property type="match status" value="1"/>
</dbReference>
<evidence type="ECO:0000256" key="6">
    <source>
        <dbReference type="ARBA" id="ARBA00023242"/>
    </source>
</evidence>
<dbReference type="InterPro" id="IPR001965">
    <property type="entry name" value="Znf_PHD"/>
</dbReference>
<evidence type="ECO:0000256" key="3">
    <source>
        <dbReference type="ARBA" id="ARBA00022723"/>
    </source>
</evidence>
<dbReference type="InterPro" id="IPR028651">
    <property type="entry name" value="ING_fam"/>
</dbReference>
<evidence type="ECO:0000256" key="4">
    <source>
        <dbReference type="ARBA" id="ARBA00022771"/>
    </source>
</evidence>
<keyword evidence="3 7" id="KW-0479">Metal-binding</keyword>
<evidence type="ECO:0000256" key="5">
    <source>
        <dbReference type="ARBA" id="ARBA00022833"/>
    </source>
</evidence>
<dbReference type="AlphaFoldDB" id="A0A6A5W3J8"/>
<evidence type="ECO:0000256" key="1">
    <source>
        <dbReference type="ARBA" id="ARBA00004123"/>
    </source>
</evidence>
<name>A0A6A5W3J8_9PLEO</name>
<keyword evidence="4" id="KW-0863">Zinc-finger</keyword>
<dbReference type="Gene3D" id="3.30.40.10">
    <property type="entry name" value="Zinc/RING finger domain, C3HC4 (zinc finger)"/>
    <property type="match status" value="1"/>
</dbReference>
<comment type="subcellular location">
    <subcellularLocation>
        <location evidence="1">Nucleus</location>
    </subcellularLocation>
</comment>
<protein>
    <recommendedName>
        <fullName evidence="8">Zinc finger PHD-type domain-containing protein</fullName>
    </recommendedName>
</protein>
<feature type="binding site" evidence="7">
    <location>
        <position position="158"/>
    </location>
    <ligand>
        <name>Zn(2+)</name>
        <dbReference type="ChEBI" id="CHEBI:29105"/>
        <label>1</label>
    </ligand>
</feature>
<dbReference type="PROSITE" id="PS01359">
    <property type="entry name" value="ZF_PHD_1"/>
    <property type="match status" value="1"/>
</dbReference>
<dbReference type="InterPro" id="IPR013083">
    <property type="entry name" value="Znf_RING/FYVE/PHD"/>
</dbReference>
<dbReference type="GO" id="GO:0000785">
    <property type="term" value="C:chromatin"/>
    <property type="evidence" value="ECO:0007669"/>
    <property type="project" value="UniProtKB-ARBA"/>
</dbReference>
<dbReference type="InterPro" id="IPR019786">
    <property type="entry name" value="Zinc_finger_PHD-type_CS"/>
</dbReference>
<feature type="binding site" evidence="7">
    <location>
        <position position="202"/>
    </location>
    <ligand>
        <name>Zn(2+)</name>
        <dbReference type="ChEBI" id="CHEBI:29105"/>
        <label>2</label>
    </ligand>
</feature>
<evidence type="ECO:0000313" key="9">
    <source>
        <dbReference type="EMBL" id="KAF1996443.1"/>
    </source>
</evidence>
<evidence type="ECO:0000256" key="2">
    <source>
        <dbReference type="ARBA" id="ARBA00010210"/>
    </source>
</evidence>
<feature type="binding site" evidence="7">
    <location>
        <position position="182"/>
    </location>
    <ligand>
        <name>Zn(2+)</name>
        <dbReference type="ChEBI" id="CHEBI:29105"/>
        <label>1</label>
    </ligand>
</feature>
<dbReference type="GO" id="GO:0005634">
    <property type="term" value="C:nucleus"/>
    <property type="evidence" value="ECO:0007669"/>
    <property type="project" value="UniProtKB-SubCell"/>
</dbReference>
<dbReference type="GO" id="GO:0008270">
    <property type="term" value="F:zinc ion binding"/>
    <property type="evidence" value="ECO:0007669"/>
    <property type="project" value="UniProtKB-KW"/>
</dbReference>
<evidence type="ECO:0000256" key="7">
    <source>
        <dbReference type="PIRSR" id="PIRSR628651-51"/>
    </source>
</evidence>
<accession>A0A6A5W3J8</accession>
<dbReference type="PANTHER" id="PTHR10333">
    <property type="entry name" value="INHIBITOR OF GROWTH PROTEIN"/>
    <property type="match status" value="1"/>
</dbReference>
<dbReference type="InterPro" id="IPR011011">
    <property type="entry name" value="Znf_FYVE_PHD"/>
</dbReference>
<keyword evidence="6" id="KW-0539">Nucleus</keyword>
<evidence type="ECO:0000313" key="10">
    <source>
        <dbReference type="Proteomes" id="UP000799779"/>
    </source>
</evidence>
<feature type="domain" description="Zinc finger PHD-type" evidence="8">
    <location>
        <begin position="157"/>
        <end position="206"/>
    </location>
</feature>
<keyword evidence="5 7" id="KW-0862">Zinc</keyword>
<organism evidence="9 10">
    <name type="scientific">Amniculicola lignicola CBS 123094</name>
    <dbReference type="NCBI Taxonomy" id="1392246"/>
    <lineage>
        <taxon>Eukaryota</taxon>
        <taxon>Fungi</taxon>
        <taxon>Dikarya</taxon>
        <taxon>Ascomycota</taxon>
        <taxon>Pezizomycotina</taxon>
        <taxon>Dothideomycetes</taxon>
        <taxon>Pleosporomycetidae</taxon>
        <taxon>Pleosporales</taxon>
        <taxon>Amniculicolaceae</taxon>
        <taxon>Amniculicola</taxon>
    </lineage>
</organism>
<comment type="similarity">
    <text evidence="2">Belongs to the ING family.</text>
</comment>
<feature type="binding site" evidence="7">
    <location>
        <position position="160"/>
    </location>
    <ligand>
        <name>Zn(2+)</name>
        <dbReference type="ChEBI" id="CHEBI:29105"/>
        <label>1</label>
    </ligand>
</feature>
<feature type="binding site" evidence="7">
    <location>
        <position position="171"/>
    </location>
    <ligand>
        <name>Zn(2+)</name>
        <dbReference type="ChEBI" id="CHEBI:29105"/>
        <label>2</label>
    </ligand>
</feature>
<gene>
    <name evidence="9" type="ORF">P154DRAFT_537972</name>
</gene>
<feature type="binding site" evidence="7">
    <location>
        <position position="185"/>
    </location>
    <ligand>
        <name>Zn(2+)</name>
        <dbReference type="ChEBI" id="CHEBI:29105"/>
        <label>1</label>
    </ligand>
</feature>
<sequence>MADPNAPPHQPGPLQELTSLSKEQHETLTKAQAVLKRMHTILQERLDTAKKMQDEGTHYLTGDEAMRILDPTLSFLAGKDLGLVSGVLNTTESKLIHEMANESGQGKPKHSEGEDQMASEPGASNVIVGASRQGGGEQIEASGLEAVAGSDESSILWCTCRRLQTDRMISCDNAGCRYKRFHLWCVNMKSTRQAGNGWLWLCPGCRELSKDTITLRE</sequence>
<dbReference type="EMBL" id="ML977625">
    <property type="protein sequence ID" value="KAF1996443.1"/>
    <property type="molecule type" value="Genomic_DNA"/>
</dbReference>
<proteinExistence type="inferred from homology"/>
<reference evidence="9" key="1">
    <citation type="journal article" date="2020" name="Stud. Mycol.">
        <title>101 Dothideomycetes genomes: a test case for predicting lifestyles and emergence of pathogens.</title>
        <authorList>
            <person name="Haridas S."/>
            <person name="Albert R."/>
            <person name="Binder M."/>
            <person name="Bloem J."/>
            <person name="Labutti K."/>
            <person name="Salamov A."/>
            <person name="Andreopoulos B."/>
            <person name="Baker S."/>
            <person name="Barry K."/>
            <person name="Bills G."/>
            <person name="Bluhm B."/>
            <person name="Cannon C."/>
            <person name="Castanera R."/>
            <person name="Culley D."/>
            <person name="Daum C."/>
            <person name="Ezra D."/>
            <person name="Gonzalez J."/>
            <person name="Henrissat B."/>
            <person name="Kuo A."/>
            <person name="Liang C."/>
            <person name="Lipzen A."/>
            <person name="Lutzoni F."/>
            <person name="Magnuson J."/>
            <person name="Mondo S."/>
            <person name="Nolan M."/>
            <person name="Ohm R."/>
            <person name="Pangilinan J."/>
            <person name="Park H.-J."/>
            <person name="Ramirez L."/>
            <person name="Alfaro M."/>
            <person name="Sun H."/>
            <person name="Tritt A."/>
            <person name="Yoshinaga Y."/>
            <person name="Zwiers L.-H."/>
            <person name="Turgeon B."/>
            <person name="Goodwin S."/>
            <person name="Spatafora J."/>
            <person name="Crous P."/>
            <person name="Grigoriev I."/>
        </authorList>
    </citation>
    <scope>NUCLEOTIDE SEQUENCE</scope>
    <source>
        <strain evidence="9">CBS 123094</strain>
    </source>
</reference>
<feature type="binding site" evidence="7">
    <location>
        <position position="176"/>
    </location>
    <ligand>
        <name>Zn(2+)</name>
        <dbReference type="ChEBI" id="CHEBI:29105"/>
        <label>2</label>
    </ligand>
</feature>
<dbReference type="SMART" id="SM00249">
    <property type="entry name" value="PHD"/>
    <property type="match status" value="1"/>
</dbReference>